<evidence type="ECO:0000256" key="1">
    <source>
        <dbReference type="SAM" id="MobiDB-lite"/>
    </source>
</evidence>
<dbReference type="Proteomes" id="UP001151760">
    <property type="component" value="Unassembled WGS sequence"/>
</dbReference>
<feature type="region of interest" description="Disordered" evidence="1">
    <location>
        <begin position="53"/>
        <end position="82"/>
    </location>
</feature>
<name>A0ABQ5B0V2_9ASTR</name>
<keyword evidence="3" id="KW-1185">Reference proteome</keyword>
<evidence type="ECO:0000313" key="3">
    <source>
        <dbReference type="Proteomes" id="UP001151760"/>
    </source>
</evidence>
<comment type="caution">
    <text evidence="2">The sequence shown here is derived from an EMBL/GenBank/DDBJ whole genome shotgun (WGS) entry which is preliminary data.</text>
</comment>
<reference evidence="2" key="2">
    <citation type="submission" date="2022-01" db="EMBL/GenBank/DDBJ databases">
        <authorList>
            <person name="Yamashiro T."/>
            <person name="Shiraishi A."/>
            <person name="Satake H."/>
            <person name="Nakayama K."/>
        </authorList>
    </citation>
    <scope>NUCLEOTIDE SEQUENCE</scope>
</reference>
<dbReference type="EMBL" id="BQNB010012778">
    <property type="protein sequence ID" value="GJT07772.1"/>
    <property type="molecule type" value="Genomic_DNA"/>
</dbReference>
<evidence type="ECO:0000313" key="2">
    <source>
        <dbReference type="EMBL" id="GJT07772.1"/>
    </source>
</evidence>
<organism evidence="2 3">
    <name type="scientific">Tanacetum coccineum</name>
    <dbReference type="NCBI Taxonomy" id="301880"/>
    <lineage>
        <taxon>Eukaryota</taxon>
        <taxon>Viridiplantae</taxon>
        <taxon>Streptophyta</taxon>
        <taxon>Embryophyta</taxon>
        <taxon>Tracheophyta</taxon>
        <taxon>Spermatophyta</taxon>
        <taxon>Magnoliopsida</taxon>
        <taxon>eudicotyledons</taxon>
        <taxon>Gunneridae</taxon>
        <taxon>Pentapetalae</taxon>
        <taxon>asterids</taxon>
        <taxon>campanulids</taxon>
        <taxon>Asterales</taxon>
        <taxon>Asteraceae</taxon>
        <taxon>Asteroideae</taxon>
        <taxon>Anthemideae</taxon>
        <taxon>Anthemidinae</taxon>
        <taxon>Tanacetum</taxon>
    </lineage>
</organism>
<sequence length="167" mass="19286">MGALLSDMVKNPKLNVKSTSLVLSASSYLMEDPQCSSRIHNSINAIMICPKQPNKSYDSKSEEEEEEKGKPENIDINPPSPLDPTILLITKKEDDGDIMFIEIIKKYEDSHEEELEEDENTMAGEMGVEYFDIFLTRSELAYHKLYFMRRSLEVLRKFPDDDSWRTI</sequence>
<proteinExistence type="predicted"/>
<reference evidence="2" key="1">
    <citation type="journal article" date="2022" name="Int. J. Mol. Sci.">
        <title>Draft Genome of Tanacetum Coccineum: Genomic Comparison of Closely Related Tanacetum-Family Plants.</title>
        <authorList>
            <person name="Yamashiro T."/>
            <person name="Shiraishi A."/>
            <person name="Nakayama K."/>
            <person name="Satake H."/>
        </authorList>
    </citation>
    <scope>NUCLEOTIDE SEQUENCE</scope>
</reference>
<protein>
    <submittedName>
        <fullName evidence="2">Uncharacterized protein</fullName>
    </submittedName>
</protein>
<gene>
    <name evidence="2" type="ORF">Tco_0842234</name>
</gene>
<accession>A0ABQ5B0V2</accession>